<evidence type="ECO:0008006" key="3">
    <source>
        <dbReference type="Google" id="ProtNLM"/>
    </source>
</evidence>
<dbReference type="AlphaFoldDB" id="A0A271LQJ4"/>
<dbReference type="Gene3D" id="3.40.430.10">
    <property type="entry name" value="Dihydrofolate Reductase, subunit A"/>
    <property type="match status" value="1"/>
</dbReference>
<evidence type="ECO:0000313" key="1">
    <source>
        <dbReference type="EMBL" id="PAQ09686.1"/>
    </source>
</evidence>
<evidence type="ECO:0000313" key="2">
    <source>
        <dbReference type="Proteomes" id="UP000216442"/>
    </source>
</evidence>
<proteinExistence type="predicted"/>
<comment type="caution">
    <text evidence="1">The sequence shown here is derived from an EMBL/GenBank/DDBJ whole genome shotgun (WGS) entry which is preliminary data.</text>
</comment>
<accession>A0A271LQJ4</accession>
<dbReference type="OrthoDB" id="2313602at2"/>
<name>A0A271LQJ4_9HYPH</name>
<organism evidence="1 2">
    <name type="scientific">Mesorhizobium temperatum</name>
    <dbReference type="NCBI Taxonomy" id="241416"/>
    <lineage>
        <taxon>Bacteria</taxon>
        <taxon>Pseudomonadati</taxon>
        <taxon>Pseudomonadota</taxon>
        <taxon>Alphaproteobacteria</taxon>
        <taxon>Hyphomicrobiales</taxon>
        <taxon>Phyllobacteriaceae</taxon>
        <taxon>Mesorhizobium</taxon>
    </lineage>
</organism>
<keyword evidence="2" id="KW-1185">Reference proteome</keyword>
<dbReference type="RefSeq" id="WP_095492705.1">
    <property type="nucleotide sequence ID" value="NZ_NPKJ01000040.1"/>
</dbReference>
<gene>
    <name evidence="1" type="ORF">CIT26_11620</name>
</gene>
<protein>
    <recommendedName>
        <fullName evidence="3">Bacterial bifunctional deaminase-reductase C-terminal domain-containing protein</fullName>
    </recommendedName>
</protein>
<dbReference type="EMBL" id="NPKJ01000040">
    <property type="protein sequence ID" value="PAQ09686.1"/>
    <property type="molecule type" value="Genomic_DNA"/>
</dbReference>
<sequence>MDEVLIHVAPVFIGDGIRLFIQNGMEPVRLEKTQVSEAGPITNMRFRLAGWGREFTKGYTKRRVL</sequence>
<reference evidence="1 2" key="1">
    <citation type="submission" date="2017-08" db="EMBL/GenBank/DDBJ databases">
        <title>Mesorhizobium wenxinae sp. nov., a novel rhizobial species isolated from root nodules of chickpea (Cicer arietinum L.).</title>
        <authorList>
            <person name="Zhang J."/>
        </authorList>
    </citation>
    <scope>NUCLEOTIDE SEQUENCE [LARGE SCALE GENOMIC DNA]</scope>
    <source>
        <strain evidence="1 2">SDW018</strain>
    </source>
</reference>
<dbReference type="Proteomes" id="UP000216442">
    <property type="component" value="Unassembled WGS sequence"/>
</dbReference>
<dbReference type="InterPro" id="IPR024072">
    <property type="entry name" value="DHFR-like_dom_sf"/>
</dbReference>